<comment type="subcellular location">
    <subcellularLocation>
        <location evidence="1">Bacterial flagellum</location>
    </subcellularLocation>
    <subcellularLocation>
        <location evidence="2">Secreted</location>
    </subcellularLocation>
</comment>
<evidence type="ECO:0000313" key="8">
    <source>
        <dbReference type="Proteomes" id="UP001499915"/>
    </source>
</evidence>
<proteinExistence type="inferred from homology"/>
<dbReference type="EMBL" id="BAAAET010000002">
    <property type="protein sequence ID" value="GAA0688700.1"/>
    <property type="molecule type" value="Genomic_DNA"/>
</dbReference>
<keyword evidence="7" id="KW-0966">Cell projection</keyword>
<comment type="caution">
    <text evidence="7">The sequence shown here is derived from an EMBL/GenBank/DDBJ whole genome shotgun (WGS) entry which is preliminary data.</text>
</comment>
<protein>
    <submittedName>
        <fullName evidence="7">Flagellar hook-associated protein FlgL</fullName>
    </submittedName>
</protein>
<evidence type="ECO:0000256" key="4">
    <source>
        <dbReference type="ARBA" id="ARBA00022525"/>
    </source>
</evidence>
<dbReference type="InterPro" id="IPR001029">
    <property type="entry name" value="Flagellin_N"/>
</dbReference>
<dbReference type="SUPFAM" id="SSF64518">
    <property type="entry name" value="Phase 1 flagellin"/>
    <property type="match status" value="1"/>
</dbReference>
<evidence type="ECO:0000313" key="7">
    <source>
        <dbReference type="EMBL" id="GAA0688700.1"/>
    </source>
</evidence>
<keyword evidence="7" id="KW-0282">Flagellum</keyword>
<feature type="domain" description="Flagellin N-terminal" evidence="6">
    <location>
        <begin position="3"/>
        <end position="139"/>
    </location>
</feature>
<dbReference type="Pfam" id="PF00669">
    <property type="entry name" value="Flagellin_N"/>
    <property type="match status" value="1"/>
</dbReference>
<keyword evidence="4" id="KW-0964">Secreted</keyword>
<dbReference type="PANTHER" id="PTHR42792:SF1">
    <property type="entry name" value="FLAGELLAR HOOK-ASSOCIATED PROTEIN 3"/>
    <property type="match status" value="1"/>
</dbReference>
<dbReference type="NCBIfam" id="TIGR02550">
    <property type="entry name" value="flagell_flgL"/>
    <property type="match status" value="1"/>
</dbReference>
<keyword evidence="7" id="KW-0969">Cilium</keyword>
<keyword evidence="5" id="KW-0975">Bacterial flagellum</keyword>
<name>A0ABN1I4X1_9GAMM</name>
<dbReference type="InterPro" id="IPR001492">
    <property type="entry name" value="Flagellin"/>
</dbReference>
<reference evidence="7 8" key="1">
    <citation type="journal article" date="2019" name="Int. J. Syst. Evol. Microbiol.">
        <title>The Global Catalogue of Microorganisms (GCM) 10K type strain sequencing project: providing services to taxonomists for standard genome sequencing and annotation.</title>
        <authorList>
            <consortium name="The Broad Institute Genomics Platform"/>
            <consortium name="The Broad Institute Genome Sequencing Center for Infectious Disease"/>
            <person name="Wu L."/>
            <person name="Ma J."/>
        </authorList>
    </citation>
    <scope>NUCLEOTIDE SEQUENCE [LARGE SCALE GENOMIC DNA]</scope>
    <source>
        <strain evidence="7 8">JCM 15134</strain>
    </source>
</reference>
<dbReference type="RefSeq" id="WP_343804263.1">
    <property type="nucleotide sequence ID" value="NZ_BAAAET010000002.1"/>
</dbReference>
<dbReference type="PANTHER" id="PTHR42792">
    <property type="entry name" value="FLAGELLIN"/>
    <property type="match status" value="1"/>
</dbReference>
<evidence type="ECO:0000256" key="2">
    <source>
        <dbReference type="ARBA" id="ARBA00004613"/>
    </source>
</evidence>
<keyword evidence="8" id="KW-1185">Reference proteome</keyword>
<dbReference type="Proteomes" id="UP001499915">
    <property type="component" value="Unassembled WGS sequence"/>
</dbReference>
<evidence type="ECO:0000256" key="5">
    <source>
        <dbReference type="ARBA" id="ARBA00023143"/>
    </source>
</evidence>
<dbReference type="InterPro" id="IPR013384">
    <property type="entry name" value="Flagell_FlgL"/>
</dbReference>
<organism evidence="7 8">
    <name type="scientific">Marinobacterium maritimum</name>
    <dbReference type="NCBI Taxonomy" id="500162"/>
    <lineage>
        <taxon>Bacteria</taxon>
        <taxon>Pseudomonadati</taxon>
        <taxon>Pseudomonadota</taxon>
        <taxon>Gammaproteobacteria</taxon>
        <taxon>Oceanospirillales</taxon>
        <taxon>Oceanospirillaceae</taxon>
        <taxon>Marinobacterium</taxon>
    </lineage>
</organism>
<evidence type="ECO:0000259" key="6">
    <source>
        <dbReference type="Pfam" id="PF00669"/>
    </source>
</evidence>
<evidence type="ECO:0000256" key="3">
    <source>
        <dbReference type="ARBA" id="ARBA00005709"/>
    </source>
</evidence>
<dbReference type="Gene3D" id="1.20.1330.10">
    <property type="entry name" value="f41 fragment of flagellin, N-terminal domain"/>
    <property type="match status" value="1"/>
</dbReference>
<sequence length="421" mass="46144">MRISTGQIFSNANRNMLENQSSLVDIQDKISSGKKFTSLAEDPVGANRVVSLKRELAQLDMFQSNIDASRRRLELEETTLDNLNIASDRMRELILQAANGTQGQADREIIATELEELVEYAAGLMNTQDAKGEYLFSGSRGNAQTYVEEDGRYTYQGDATTRSIQIASALYVESTDAGQSLFESINGEPGLRATGAARGAFDADSLEIGDKDAFAQLMRTTGDMSIEVQQPTPTTYSFTLRDSAGNVINDVNGNPLQDIAYDGTAVSTVELEGVTFELDLPIGASYPGDGEALKLSYEQPQSNILNEMMDTIEMMRNPTMGSEELKAQLDERFAMTLDQLDESQERLSESISAIGSRLNKLEDAELANTDFKLMTEGTLSAVQDLDYASASTELAKRKLALEAAYASFGKIQDLSLFNYIR</sequence>
<comment type="similarity">
    <text evidence="3">Belongs to the bacterial flagellin family.</text>
</comment>
<evidence type="ECO:0000256" key="1">
    <source>
        <dbReference type="ARBA" id="ARBA00004365"/>
    </source>
</evidence>
<gene>
    <name evidence="7" type="primary">flgL</name>
    <name evidence="7" type="ORF">GCM10009104_13680</name>
</gene>
<accession>A0ABN1I4X1</accession>